<keyword evidence="1" id="KW-1133">Transmembrane helix</keyword>
<dbReference type="AlphaFoldDB" id="A0A5Q2N935"/>
<dbReference type="EMBL" id="CP045875">
    <property type="protein sequence ID" value="QGG48770.1"/>
    <property type="molecule type" value="Genomic_DNA"/>
</dbReference>
<reference evidence="3" key="1">
    <citation type="submission" date="2019-11" db="EMBL/GenBank/DDBJ databases">
        <title>Genome sequence of Heliorestis convoluta strain HH, an alkaliphilic and minimalistic phototrophic bacterium from a soda lake in Egypt.</title>
        <authorList>
            <person name="Dewey E.D."/>
            <person name="Stokes L.M."/>
            <person name="Burchell B.M."/>
            <person name="Shaffer K.N."/>
            <person name="Huntington A.M."/>
            <person name="Baker J.M."/>
            <person name="Nadendla S."/>
            <person name="Giglio M.G."/>
            <person name="Touchman J.W."/>
            <person name="Blankenship R.E."/>
            <person name="Madigan M.T."/>
            <person name="Sattley W.M."/>
        </authorList>
    </citation>
    <scope>NUCLEOTIDE SEQUENCE [LARGE SCALE GENOMIC DNA]</scope>
    <source>
        <strain evidence="3">HH</strain>
    </source>
</reference>
<evidence type="ECO:0000256" key="1">
    <source>
        <dbReference type="SAM" id="Phobius"/>
    </source>
</evidence>
<proteinExistence type="predicted"/>
<gene>
    <name evidence="2" type="ORF">FTV88_2677</name>
</gene>
<name>A0A5Q2N935_9FIRM</name>
<sequence length="48" mass="5448">MTASRGENKKVLLFIVSVLLIMMIFGLLNNNDRDVRPFPELIAVPDVF</sequence>
<evidence type="ECO:0000313" key="2">
    <source>
        <dbReference type="EMBL" id="QGG48770.1"/>
    </source>
</evidence>
<feature type="transmembrane region" description="Helical" evidence="1">
    <location>
        <begin position="12"/>
        <end position="28"/>
    </location>
</feature>
<keyword evidence="1" id="KW-0472">Membrane</keyword>
<protein>
    <submittedName>
        <fullName evidence="2">Uncharacterized protein</fullName>
    </submittedName>
</protein>
<dbReference type="RefSeq" id="WP_153725880.1">
    <property type="nucleotide sequence ID" value="NZ_CP045875.1"/>
</dbReference>
<evidence type="ECO:0000313" key="3">
    <source>
        <dbReference type="Proteomes" id="UP000366051"/>
    </source>
</evidence>
<keyword evidence="1" id="KW-0812">Transmembrane</keyword>
<accession>A0A5Q2N935</accession>
<organism evidence="2 3">
    <name type="scientific">Heliorestis convoluta</name>
    <dbReference type="NCBI Taxonomy" id="356322"/>
    <lineage>
        <taxon>Bacteria</taxon>
        <taxon>Bacillati</taxon>
        <taxon>Bacillota</taxon>
        <taxon>Clostridia</taxon>
        <taxon>Eubacteriales</taxon>
        <taxon>Heliobacteriaceae</taxon>
        <taxon>Heliorestis</taxon>
    </lineage>
</organism>
<dbReference type="KEGG" id="hcv:FTV88_2677"/>
<keyword evidence="3" id="KW-1185">Reference proteome</keyword>
<dbReference type="Proteomes" id="UP000366051">
    <property type="component" value="Chromosome"/>
</dbReference>